<dbReference type="AlphaFoldDB" id="A0A516G880"/>
<dbReference type="Pfam" id="PF00892">
    <property type="entry name" value="EamA"/>
    <property type="match status" value="2"/>
</dbReference>
<dbReference type="PANTHER" id="PTHR22911">
    <property type="entry name" value="ACYL-MALONYL CONDENSING ENZYME-RELATED"/>
    <property type="match status" value="1"/>
</dbReference>
<protein>
    <submittedName>
        <fullName evidence="11">EamA family transporter RarD</fullName>
    </submittedName>
</protein>
<evidence type="ECO:0000256" key="6">
    <source>
        <dbReference type="ARBA" id="ARBA00022989"/>
    </source>
</evidence>
<gene>
    <name evidence="11" type="primary">rarD</name>
    <name evidence="11" type="ORF">FNH13_04725</name>
</gene>
<feature type="transmembrane region" description="Helical" evidence="9">
    <location>
        <begin position="107"/>
        <end position="128"/>
    </location>
</feature>
<dbReference type="InterPro" id="IPR037185">
    <property type="entry name" value="EmrE-like"/>
</dbReference>
<feature type="region of interest" description="Disordered" evidence="8">
    <location>
        <begin position="1"/>
        <end position="33"/>
    </location>
</feature>
<feature type="transmembrane region" description="Helical" evidence="9">
    <location>
        <begin position="66"/>
        <end position="87"/>
    </location>
</feature>
<feature type="transmembrane region" description="Helical" evidence="9">
    <location>
        <begin position="210"/>
        <end position="232"/>
    </location>
</feature>
<keyword evidence="12" id="KW-1185">Reference proteome</keyword>
<evidence type="ECO:0000259" key="10">
    <source>
        <dbReference type="Pfam" id="PF00892"/>
    </source>
</evidence>
<proteinExistence type="inferred from homology"/>
<comment type="similarity">
    <text evidence="2">Belongs to the EamA transporter family.</text>
</comment>
<evidence type="ECO:0000256" key="1">
    <source>
        <dbReference type="ARBA" id="ARBA00004651"/>
    </source>
</evidence>
<dbReference type="NCBIfam" id="TIGR00688">
    <property type="entry name" value="rarD"/>
    <property type="match status" value="1"/>
</dbReference>
<evidence type="ECO:0000256" key="7">
    <source>
        <dbReference type="ARBA" id="ARBA00023136"/>
    </source>
</evidence>
<feature type="transmembrane region" description="Helical" evidence="9">
    <location>
        <begin position="42"/>
        <end position="60"/>
    </location>
</feature>
<feature type="transmembrane region" description="Helical" evidence="9">
    <location>
        <begin position="272"/>
        <end position="294"/>
    </location>
</feature>
<feature type="transmembrane region" description="Helical" evidence="9">
    <location>
        <begin position="134"/>
        <end position="152"/>
    </location>
</feature>
<evidence type="ECO:0000256" key="3">
    <source>
        <dbReference type="ARBA" id="ARBA00022448"/>
    </source>
</evidence>
<sequence length="339" mass="35624">MSQAAGTHVPAGDPATSAGSSTGPSTGPASPDEAATVRRGTAYGFLAYLLWGAFPLYFVALKPAGALEILAHRVIWSLLLCLLILALTRRARWVLDMFRDRRQLGTLTLAGLLIAVNWTVYLLAVLSGKVTEAALGYFLNPLVTVALGVIILRERLRPAQWVAVSLGVVAAIYLTINHGSPPWISLVLASSFACYGLLKKRLGASLSALHSLTGETVVLTPFAIALLVWLTVAGEQTFTGHGTGHMLLLVSAGVATTVPLLLFAAAAKRVPLVTIGLLQFLTPVLQLLAGVLVLGEVMPASRWVGFGLVWVALVILSVDSVVSAGRSRRLARAAQGAAV</sequence>
<keyword evidence="7 9" id="KW-0472">Membrane</keyword>
<evidence type="ECO:0000313" key="12">
    <source>
        <dbReference type="Proteomes" id="UP000315395"/>
    </source>
</evidence>
<accession>A0A516G880</accession>
<evidence type="ECO:0000256" key="9">
    <source>
        <dbReference type="SAM" id="Phobius"/>
    </source>
</evidence>
<dbReference type="GO" id="GO:0005886">
    <property type="term" value="C:plasma membrane"/>
    <property type="evidence" value="ECO:0007669"/>
    <property type="project" value="UniProtKB-SubCell"/>
</dbReference>
<dbReference type="RefSeq" id="WP_143782411.1">
    <property type="nucleotide sequence ID" value="NZ_CP041616.1"/>
</dbReference>
<feature type="domain" description="EamA" evidence="10">
    <location>
        <begin position="40"/>
        <end position="174"/>
    </location>
</feature>
<keyword evidence="4" id="KW-1003">Cell membrane</keyword>
<evidence type="ECO:0000256" key="5">
    <source>
        <dbReference type="ARBA" id="ARBA00022692"/>
    </source>
</evidence>
<comment type="subcellular location">
    <subcellularLocation>
        <location evidence="1">Cell membrane</location>
        <topology evidence="1">Multi-pass membrane protein</topology>
    </subcellularLocation>
</comment>
<evidence type="ECO:0000256" key="2">
    <source>
        <dbReference type="ARBA" id="ARBA00007362"/>
    </source>
</evidence>
<feature type="domain" description="EamA" evidence="10">
    <location>
        <begin position="186"/>
        <end position="317"/>
    </location>
</feature>
<organism evidence="11 12">
    <name type="scientific">Ornithinimicrobium ciconiae</name>
    <dbReference type="NCBI Taxonomy" id="2594265"/>
    <lineage>
        <taxon>Bacteria</taxon>
        <taxon>Bacillati</taxon>
        <taxon>Actinomycetota</taxon>
        <taxon>Actinomycetes</taxon>
        <taxon>Micrococcales</taxon>
        <taxon>Ornithinimicrobiaceae</taxon>
        <taxon>Ornithinimicrobium</taxon>
    </lineage>
</organism>
<feature type="transmembrane region" description="Helical" evidence="9">
    <location>
        <begin position="159"/>
        <end position="176"/>
    </location>
</feature>
<dbReference type="InterPro" id="IPR004626">
    <property type="entry name" value="RarD"/>
</dbReference>
<evidence type="ECO:0000313" key="11">
    <source>
        <dbReference type="EMBL" id="QDO87734.1"/>
    </source>
</evidence>
<feature type="transmembrane region" description="Helical" evidence="9">
    <location>
        <begin position="300"/>
        <end position="322"/>
    </location>
</feature>
<keyword evidence="5 9" id="KW-0812">Transmembrane</keyword>
<dbReference type="Proteomes" id="UP000315395">
    <property type="component" value="Chromosome"/>
</dbReference>
<name>A0A516G880_9MICO</name>
<dbReference type="OrthoDB" id="369870at2"/>
<dbReference type="InterPro" id="IPR000620">
    <property type="entry name" value="EamA_dom"/>
</dbReference>
<feature type="transmembrane region" description="Helical" evidence="9">
    <location>
        <begin position="244"/>
        <end position="265"/>
    </location>
</feature>
<keyword evidence="3" id="KW-0813">Transport</keyword>
<dbReference type="PANTHER" id="PTHR22911:SF137">
    <property type="entry name" value="SOLUTE CARRIER FAMILY 35 MEMBER G2-RELATED"/>
    <property type="match status" value="1"/>
</dbReference>
<keyword evidence="6 9" id="KW-1133">Transmembrane helix</keyword>
<dbReference type="EMBL" id="CP041616">
    <property type="protein sequence ID" value="QDO87734.1"/>
    <property type="molecule type" value="Genomic_DNA"/>
</dbReference>
<feature type="transmembrane region" description="Helical" evidence="9">
    <location>
        <begin position="182"/>
        <end position="198"/>
    </location>
</feature>
<dbReference type="SUPFAM" id="SSF103481">
    <property type="entry name" value="Multidrug resistance efflux transporter EmrE"/>
    <property type="match status" value="2"/>
</dbReference>
<feature type="compositionally biased region" description="Low complexity" evidence="8">
    <location>
        <begin position="14"/>
        <end position="31"/>
    </location>
</feature>
<reference evidence="11 12" key="1">
    <citation type="submission" date="2019-07" db="EMBL/GenBank/DDBJ databases">
        <title>complete genome sequencing of Ornithinimicrobium sp. H23M54.</title>
        <authorList>
            <person name="Bae J.-W."/>
            <person name="Lee S.-Y."/>
        </authorList>
    </citation>
    <scope>NUCLEOTIDE SEQUENCE [LARGE SCALE GENOMIC DNA]</scope>
    <source>
        <strain evidence="11 12">H23M54</strain>
    </source>
</reference>
<evidence type="ECO:0000256" key="4">
    <source>
        <dbReference type="ARBA" id="ARBA00022475"/>
    </source>
</evidence>
<dbReference type="KEGG" id="orz:FNH13_04725"/>
<evidence type="ECO:0000256" key="8">
    <source>
        <dbReference type="SAM" id="MobiDB-lite"/>
    </source>
</evidence>